<protein>
    <submittedName>
        <fullName evidence="4">Uncharacterized protein</fullName>
    </submittedName>
</protein>
<dbReference type="AlphaFoldDB" id="A0AAD4LAG3"/>
<gene>
    <name evidence="4" type="ORF">EDB92DRAFT_1894247</name>
</gene>
<feature type="compositionally biased region" description="Polar residues" evidence="2">
    <location>
        <begin position="1"/>
        <end position="13"/>
    </location>
</feature>
<keyword evidence="1" id="KW-0175">Coiled coil</keyword>
<keyword evidence="3" id="KW-1133">Transmembrane helix</keyword>
<dbReference type="Proteomes" id="UP001201163">
    <property type="component" value="Unassembled WGS sequence"/>
</dbReference>
<dbReference type="EMBL" id="JAKELL010000100">
    <property type="protein sequence ID" value="KAH8982381.1"/>
    <property type="molecule type" value="Genomic_DNA"/>
</dbReference>
<comment type="caution">
    <text evidence="4">The sequence shown here is derived from an EMBL/GenBank/DDBJ whole genome shotgun (WGS) entry which is preliminary data.</text>
</comment>
<feature type="region of interest" description="Disordered" evidence="2">
    <location>
        <begin position="1"/>
        <end position="30"/>
    </location>
</feature>
<evidence type="ECO:0000256" key="2">
    <source>
        <dbReference type="SAM" id="MobiDB-lite"/>
    </source>
</evidence>
<accession>A0AAD4LAG3</accession>
<evidence type="ECO:0000256" key="1">
    <source>
        <dbReference type="SAM" id="Coils"/>
    </source>
</evidence>
<feature type="coiled-coil region" evidence="1">
    <location>
        <begin position="58"/>
        <end position="127"/>
    </location>
</feature>
<name>A0AAD4LAG3_9AGAM</name>
<keyword evidence="5" id="KW-1185">Reference proteome</keyword>
<evidence type="ECO:0000256" key="3">
    <source>
        <dbReference type="SAM" id="Phobius"/>
    </source>
</evidence>
<proteinExistence type="predicted"/>
<reference evidence="4" key="1">
    <citation type="submission" date="2022-01" db="EMBL/GenBank/DDBJ databases">
        <title>Comparative genomics reveals a dynamic genome evolution in the ectomycorrhizal milk-cap (Lactarius) mushrooms.</title>
        <authorList>
            <consortium name="DOE Joint Genome Institute"/>
            <person name="Lebreton A."/>
            <person name="Tang N."/>
            <person name="Kuo A."/>
            <person name="LaButti K."/>
            <person name="Drula E."/>
            <person name="Barry K."/>
            <person name="Clum A."/>
            <person name="Lipzen A."/>
            <person name="Mousain D."/>
            <person name="Ng V."/>
            <person name="Wang R."/>
            <person name="Wang X."/>
            <person name="Dai Y."/>
            <person name="Henrissat B."/>
            <person name="Grigoriev I.V."/>
            <person name="Guerin-Laguette A."/>
            <person name="Yu F."/>
            <person name="Martin F.M."/>
        </authorList>
    </citation>
    <scope>NUCLEOTIDE SEQUENCE</scope>
    <source>
        <strain evidence="4">QP</strain>
    </source>
</reference>
<keyword evidence="3" id="KW-0472">Membrane</keyword>
<feature type="transmembrane region" description="Helical" evidence="3">
    <location>
        <begin position="36"/>
        <end position="54"/>
    </location>
</feature>
<keyword evidence="3" id="KW-0812">Transmembrane</keyword>
<evidence type="ECO:0000313" key="4">
    <source>
        <dbReference type="EMBL" id="KAH8982381.1"/>
    </source>
</evidence>
<sequence>MTLQIPDHTSATSPVMAPVDSEASSSTPGPTPGTRLVIFAALLLPSALVPLFVLRRSVNQLHRKIDELKGATNSLHQEFKTVMLELSIRREQHEQLRAMIAKTREGLANLRRETQRTQATRANWDQQTREQIQGLVTSNRIQTSRLRELGTSLADVAAFMQEIELQQGFFSPRVDGRGIERLRFLAMRFERMGKTKDSGAEKGSNAADDAQHNSEAGVGKEK</sequence>
<evidence type="ECO:0000313" key="5">
    <source>
        <dbReference type="Proteomes" id="UP001201163"/>
    </source>
</evidence>
<feature type="region of interest" description="Disordered" evidence="2">
    <location>
        <begin position="194"/>
        <end position="222"/>
    </location>
</feature>
<organism evidence="4 5">
    <name type="scientific">Lactarius akahatsu</name>
    <dbReference type="NCBI Taxonomy" id="416441"/>
    <lineage>
        <taxon>Eukaryota</taxon>
        <taxon>Fungi</taxon>
        <taxon>Dikarya</taxon>
        <taxon>Basidiomycota</taxon>
        <taxon>Agaricomycotina</taxon>
        <taxon>Agaricomycetes</taxon>
        <taxon>Russulales</taxon>
        <taxon>Russulaceae</taxon>
        <taxon>Lactarius</taxon>
    </lineage>
</organism>